<dbReference type="InterPro" id="IPR012337">
    <property type="entry name" value="RNaseH-like_sf"/>
</dbReference>
<keyword evidence="10" id="KW-0233">DNA recombination</keyword>
<evidence type="ECO:0000256" key="10">
    <source>
        <dbReference type="ARBA" id="ARBA00023172"/>
    </source>
</evidence>
<keyword evidence="13" id="KW-1185">Reference proteome</keyword>
<evidence type="ECO:0000256" key="5">
    <source>
        <dbReference type="ARBA" id="ARBA00022842"/>
    </source>
</evidence>
<evidence type="ECO:0000313" key="12">
    <source>
        <dbReference type="EMBL" id="KAG8499058.1"/>
    </source>
</evidence>
<keyword evidence="8" id="KW-0548">Nucleotidyltransferase</keyword>
<dbReference type="InterPro" id="IPR056924">
    <property type="entry name" value="SH3_Tf2-1"/>
</dbReference>
<dbReference type="InterPro" id="IPR043502">
    <property type="entry name" value="DNA/RNA_pol_sf"/>
</dbReference>
<sequence length="862" mass="101054">MKREISEFVSKCLICQQVKAKHQVPSSLLRPIMVSEWKWDRVAMDFVSSLPLSPRMKDPIWVVVDRLTKLAHFIPIRSDYSLDKLAELYISDIVRLHGVPLSIVSDRDPRFTLRFWKKLQDALGTKLHFSTTFHPQIDGQFERIIQILEDILRCCILEFEEIEQKVKVIRDSLEVASNRQKSYTDLKRKNIEFEIGDNVFLKVSLWKKVLRFDRKGKLSLRFIGLYEIIERIGPVAYRFLLPPELEKIHNVFHVSMLRRYRSDPSHVIPLSEIDIQSDMTYEEKLIRILAHKVKELRNKKISLVKVMWHRHDIEATVTSWIVKDRHHTIEPHSVSESKIQSVPVVCEFPDEFPVELPGLPPEREVEFSIDLVRGATPISIEPYRMAPTELKELKIDLHSGYYQLRVKELDVPKTAFRTRYGHYEFLAMPFDLTNAPIVFMDLMNRIFSPYLDRFVVDGKVVAYGSRQLKPHEKKYSTHDLKLASINKLLELLKDYDIVIDYHLGKANVEADALSRKSLYTLRAIHTRLSLSDDGSIIAVLKARTMFLQQISEAQKDDNKLQAKRVQSKSTPNSEFKIEADGCLFFRGRVCVPKSSKLVQKILNEAHNSNMSVHPSSNKMYNDWKKIYWWPRMKRDISEFISKCLICQQLKAEHQLPSGLLQPVMIPKWKWERITMDFVTGLPLSPRKKDVIWVVVDRLTKSAHFSPIRMDYSLNRLAELYIFKIVRLHGVPVSIISYRDPQFTSRFWSKLQEALGTQLHFSTAFHPQTDGQSKRVIQILEDMLRYCILEFEEVEIQPDMTYGEELIQTLAWERKELRNENIALVEVLWQQHGIEEATWEPKDTMRKQYLNLFTGKIFEDENP</sequence>
<evidence type="ECO:0000256" key="8">
    <source>
        <dbReference type="ARBA" id="ARBA00022932"/>
    </source>
</evidence>
<evidence type="ECO:0000313" key="13">
    <source>
        <dbReference type="Proteomes" id="UP000701853"/>
    </source>
</evidence>
<keyword evidence="8" id="KW-0808">Transferase</keyword>
<keyword evidence="3" id="KW-0064">Aspartyl protease</keyword>
<reference evidence="12 13" key="1">
    <citation type="journal article" date="2021" name="bioRxiv">
        <title>The Gossypium anomalum genome as a resource for cotton improvement and evolutionary analysis of hybrid incompatibility.</title>
        <authorList>
            <person name="Grover C.E."/>
            <person name="Yuan D."/>
            <person name="Arick M.A."/>
            <person name="Miller E.R."/>
            <person name="Hu G."/>
            <person name="Peterson D.G."/>
            <person name="Wendel J.F."/>
            <person name="Udall J.A."/>
        </authorList>
    </citation>
    <scope>NUCLEOTIDE SEQUENCE [LARGE SCALE GENOMIC DNA]</scope>
    <source>
        <strain evidence="12">JFW-Udall</strain>
        <tissue evidence="12">Leaf</tissue>
    </source>
</reference>
<accession>A0A8J6DC53</accession>
<dbReference type="PANTHER" id="PTHR37984">
    <property type="entry name" value="PROTEIN CBG26694"/>
    <property type="match status" value="1"/>
</dbReference>
<name>A0A8J6DC53_9ROSI</name>
<dbReference type="SUPFAM" id="SSF56672">
    <property type="entry name" value="DNA/RNA polymerases"/>
    <property type="match status" value="1"/>
</dbReference>
<protein>
    <recommendedName>
        <fullName evidence="11">Integrase catalytic domain-containing protein</fullName>
    </recommendedName>
</protein>
<comment type="caution">
    <text evidence="12">The sequence shown here is derived from an EMBL/GenBank/DDBJ whole genome shotgun (WGS) entry which is preliminary data.</text>
</comment>
<keyword evidence="1" id="KW-0645">Protease</keyword>
<dbReference type="AlphaFoldDB" id="A0A8J6DC53"/>
<organism evidence="12 13">
    <name type="scientific">Gossypium anomalum</name>
    <dbReference type="NCBI Taxonomy" id="47600"/>
    <lineage>
        <taxon>Eukaryota</taxon>
        <taxon>Viridiplantae</taxon>
        <taxon>Streptophyta</taxon>
        <taxon>Embryophyta</taxon>
        <taxon>Tracheophyta</taxon>
        <taxon>Spermatophyta</taxon>
        <taxon>Magnoliopsida</taxon>
        <taxon>eudicotyledons</taxon>
        <taxon>Gunneridae</taxon>
        <taxon>Pentapetalae</taxon>
        <taxon>rosids</taxon>
        <taxon>malvids</taxon>
        <taxon>Malvales</taxon>
        <taxon>Malvaceae</taxon>
        <taxon>Malvoideae</taxon>
        <taxon>Gossypium</taxon>
    </lineage>
</organism>
<keyword evidence="9" id="KW-0238">DNA-binding</keyword>
<evidence type="ECO:0000256" key="1">
    <source>
        <dbReference type="ARBA" id="ARBA00022670"/>
    </source>
</evidence>
<dbReference type="InterPro" id="IPR000477">
    <property type="entry name" value="RT_dom"/>
</dbReference>
<dbReference type="GO" id="GO:0046872">
    <property type="term" value="F:metal ion binding"/>
    <property type="evidence" value="ECO:0007669"/>
    <property type="project" value="UniProtKB-KW"/>
</dbReference>
<evidence type="ECO:0000256" key="6">
    <source>
        <dbReference type="ARBA" id="ARBA00022908"/>
    </source>
</evidence>
<keyword evidence="4" id="KW-0378">Hydrolase</keyword>
<dbReference type="GO" id="GO:0006508">
    <property type="term" value="P:proteolysis"/>
    <property type="evidence" value="ECO:0007669"/>
    <property type="project" value="UniProtKB-KW"/>
</dbReference>
<keyword evidence="2" id="KW-0479">Metal-binding</keyword>
<dbReference type="Gene3D" id="3.10.10.10">
    <property type="entry name" value="HIV Type 1 Reverse Transcriptase, subunit A, domain 1"/>
    <property type="match status" value="1"/>
</dbReference>
<dbReference type="Pfam" id="PF00078">
    <property type="entry name" value="RVT_1"/>
    <property type="match status" value="1"/>
</dbReference>
<dbReference type="InterPro" id="IPR043128">
    <property type="entry name" value="Rev_trsase/Diguanyl_cyclase"/>
</dbReference>
<dbReference type="Pfam" id="PF17921">
    <property type="entry name" value="Integrase_H2C2"/>
    <property type="match status" value="1"/>
</dbReference>
<gene>
    <name evidence="12" type="ORF">CXB51_005458</name>
</gene>
<dbReference type="Pfam" id="PF24626">
    <property type="entry name" value="SH3_Tf2-1"/>
    <property type="match status" value="1"/>
</dbReference>
<dbReference type="Gene3D" id="3.30.420.10">
    <property type="entry name" value="Ribonuclease H-like superfamily/Ribonuclease H"/>
    <property type="match status" value="2"/>
</dbReference>
<dbReference type="GO" id="GO:0006310">
    <property type="term" value="P:DNA recombination"/>
    <property type="evidence" value="ECO:0007669"/>
    <property type="project" value="UniProtKB-KW"/>
</dbReference>
<evidence type="ECO:0000256" key="3">
    <source>
        <dbReference type="ARBA" id="ARBA00022750"/>
    </source>
</evidence>
<dbReference type="InterPro" id="IPR036397">
    <property type="entry name" value="RNaseH_sf"/>
</dbReference>
<keyword evidence="8" id="KW-0239">DNA-directed DNA polymerase</keyword>
<dbReference type="GO" id="GO:0004190">
    <property type="term" value="F:aspartic-type endopeptidase activity"/>
    <property type="evidence" value="ECO:0007669"/>
    <property type="project" value="UniProtKB-KW"/>
</dbReference>
<dbReference type="Proteomes" id="UP000701853">
    <property type="component" value="Chromosome 3"/>
</dbReference>
<dbReference type="InterPro" id="IPR050951">
    <property type="entry name" value="Retrovirus_Pol_polyprotein"/>
</dbReference>
<dbReference type="SUPFAM" id="SSF53098">
    <property type="entry name" value="Ribonuclease H-like"/>
    <property type="match status" value="2"/>
</dbReference>
<evidence type="ECO:0000256" key="7">
    <source>
        <dbReference type="ARBA" id="ARBA00022918"/>
    </source>
</evidence>
<keyword evidence="5" id="KW-0460">Magnesium</keyword>
<feature type="domain" description="Integrase catalytic" evidence="11">
    <location>
        <begin position="662"/>
        <end position="784"/>
    </location>
</feature>
<keyword evidence="6" id="KW-0229">DNA integration</keyword>
<keyword evidence="7" id="KW-0695">RNA-directed DNA polymerase</keyword>
<feature type="domain" description="Integrase catalytic" evidence="11">
    <location>
        <begin position="27"/>
        <end position="198"/>
    </location>
</feature>
<dbReference type="Gene3D" id="1.10.340.70">
    <property type="match status" value="1"/>
</dbReference>
<evidence type="ECO:0000256" key="2">
    <source>
        <dbReference type="ARBA" id="ARBA00022723"/>
    </source>
</evidence>
<dbReference type="GO" id="GO:0003964">
    <property type="term" value="F:RNA-directed DNA polymerase activity"/>
    <property type="evidence" value="ECO:0007669"/>
    <property type="project" value="UniProtKB-KW"/>
</dbReference>
<evidence type="ECO:0000256" key="9">
    <source>
        <dbReference type="ARBA" id="ARBA00023125"/>
    </source>
</evidence>
<dbReference type="GO" id="GO:0015074">
    <property type="term" value="P:DNA integration"/>
    <property type="evidence" value="ECO:0007669"/>
    <property type="project" value="UniProtKB-KW"/>
</dbReference>
<dbReference type="OrthoDB" id="116216at2759"/>
<dbReference type="InterPro" id="IPR001584">
    <property type="entry name" value="Integrase_cat-core"/>
</dbReference>
<dbReference type="EMBL" id="JAHUZN010000003">
    <property type="protein sequence ID" value="KAG8499058.1"/>
    <property type="molecule type" value="Genomic_DNA"/>
</dbReference>
<proteinExistence type="predicted"/>
<evidence type="ECO:0000259" key="11">
    <source>
        <dbReference type="PROSITE" id="PS50994"/>
    </source>
</evidence>
<dbReference type="Gene3D" id="3.30.70.270">
    <property type="match status" value="1"/>
</dbReference>
<dbReference type="PANTHER" id="PTHR37984:SF5">
    <property type="entry name" value="PROTEIN NYNRIN-LIKE"/>
    <property type="match status" value="1"/>
</dbReference>
<dbReference type="InterPro" id="IPR041588">
    <property type="entry name" value="Integrase_H2C2"/>
</dbReference>
<dbReference type="GO" id="GO:0003677">
    <property type="term" value="F:DNA binding"/>
    <property type="evidence" value="ECO:0007669"/>
    <property type="project" value="UniProtKB-KW"/>
</dbReference>
<dbReference type="GO" id="GO:0003887">
    <property type="term" value="F:DNA-directed DNA polymerase activity"/>
    <property type="evidence" value="ECO:0007669"/>
    <property type="project" value="UniProtKB-KW"/>
</dbReference>
<evidence type="ECO:0000256" key="4">
    <source>
        <dbReference type="ARBA" id="ARBA00022801"/>
    </source>
</evidence>
<dbReference type="PROSITE" id="PS50994">
    <property type="entry name" value="INTEGRASE"/>
    <property type="match status" value="2"/>
</dbReference>